<dbReference type="EMBL" id="PDYG01000123">
    <property type="protein sequence ID" value="PHU36746.1"/>
    <property type="molecule type" value="Genomic_DNA"/>
</dbReference>
<sequence length="108" mass="12549">MELSSLNKEYKLVRQDSMDKFIKLSHVNPKIVLVEEYWITSDQTMGNRCAYFESYTQAEEYAYLLAANRSALNQNHEKPFCIFINGKETKVDGNLQQFLAGEFQLKQG</sequence>
<keyword evidence="2" id="KW-1185">Reference proteome</keyword>
<evidence type="ECO:0000313" key="1">
    <source>
        <dbReference type="EMBL" id="PHU36746.1"/>
    </source>
</evidence>
<reference evidence="1 2" key="1">
    <citation type="submission" date="2017-10" db="EMBL/GenBank/DDBJ databases">
        <title>Resolving the taxonomy of Roseburia spp., Eubacterium rectale and Agathobacter spp. through phylogenomic analysis.</title>
        <authorList>
            <person name="Sheridan P.O."/>
            <person name="Walker A.W."/>
            <person name="Duncan S.H."/>
            <person name="Scott K.P."/>
            <person name="Toole P.W.O."/>
            <person name="Luis P."/>
            <person name="Flint H.J."/>
        </authorList>
    </citation>
    <scope>NUCLEOTIDE SEQUENCE [LARGE SCALE GENOMIC DNA]</scope>
    <source>
        <strain evidence="1 2">JK623</strain>
    </source>
</reference>
<dbReference type="Proteomes" id="UP000224563">
    <property type="component" value="Unassembled WGS sequence"/>
</dbReference>
<comment type="caution">
    <text evidence="1">The sequence shown here is derived from an EMBL/GenBank/DDBJ whole genome shotgun (WGS) entry which is preliminary data.</text>
</comment>
<organism evidence="1 2">
    <name type="scientific">Agathobacter ruminis</name>
    <dbReference type="NCBI Taxonomy" id="1712665"/>
    <lineage>
        <taxon>Bacteria</taxon>
        <taxon>Bacillati</taxon>
        <taxon>Bacillota</taxon>
        <taxon>Clostridia</taxon>
        <taxon>Lachnospirales</taxon>
        <taxon>Lachnospiraceae</taxon>
        <taxon>Agathobacter</taxon>
    </lineage>
</organism>
<accession>A0A2G3E0D8</accession>
<evidence type="ECO:0000313" key="2">
    <source>
        <dbReference type="Proteomes" id="UP000224563"/>
    </source>
</evidence>
<dbReference type="RefSeq" id="WP_031544047.1">
    <property type="nucleotide sequence ID" value="NZ_JANSWH010000082.1"/>
</dbReference>
<dbReference type="AlphaFoldDB" id="A0A2G3E0D8"/>
<protein>
    <submittedName>
        <fullName evidence="1">Uncharacterized protein</fullName>
    </submittedName>
</protein>
<name>A0A2G3E0D8_9FIRM</name>
<reference evidence="1 2" key="2">
    <citation type="submission" date="2017-10" db="EMBL/GenBank/DDBJ databases">
        <authorList>
            <person name="Banno H."/>
            <person name="Chua N.-H."/>
        </authorList>
    </citation>
    <scope>NUCLEOTIDE SEQUENCE [LARGE SCALE GENOMIC DNA]</scope>
    <source>
        <strain evidence="1 2">JK623</strain>
    </source>
</reference>
<gene>
    <name evidence="1" type="ORF">CSX02_11265</name>
</gene>
<proteinExistence type="predicted"/>